<dbReference type="CDD" id="cd01836">
    <property type="entry name" value="FeeA_FeeB_like"/>
    <property type="match status" value="1"/>
</dbReference>
<feature type="domain" description="SGNH hydrolase-type esterase" evidence="2">
    <location>
        <begin position="55"/>
        <end position="228"/>
    </location>
</feature>
<feature type="transmembrane region" description="Helical" evidence="1">
    <location>
        <begin position="6"/>
        <end position="23"/>
    </location>
</feature>
<dbReference type="AlphaFoldDB" id="A0A382DLU3"/>
<evidence type="ECO:0000259" key="2">
    <source>
        <dbReference type="Pfam" id="PF13472"/>
    </source>
</evidence>
<dbReference type="InterPro" id="IPR036514">
    <property type="entry name" value="SGNH_hydro_sf"/>
</dbReference>
<accession>A0A382DLU3</accession>
<keyword evidence="1" id="KW-0472">Membrane</keyword>
<gene>
    <name evidence="3" type="ORF">METZ01_LOCUS191846</name>
</gene>
<name>A0A382DLU3_9ZZZZ</name>
<dbReference type="Pfam" id="PF13472">
    <property type="entry name" value="Lipase_GDSL_2"/>
    <property type="match status" value="1"/>
</dbReference>
<keyword evidence="1" id="KW-0812">Transmembrane</keyword>
<organism evidence="3">
    <name type="scientific">marine metagenome</name>
    <dbReference type="NCBI Taxonomy" id="408172"/>
    <lineage>
        <taxon>unclassified sequences</taxon>
        <taxon>metagenomes</taxon>
        <taxon>ecological metagenomes</taxon>
    </lineage>
</organism>
<dbReference type="EMBL" id="UINC01039878">
    <property type="protein sequence ID" value="SVB38992.1"/>
    <property type="molecule type" value="Genomic_DNA"/>
</dbReference>
<keyword evidence="1" id="KW-1133">Transmembrane helix</keyword>
<evidence type="ECO:0000256" key="1">
    <source>
        <dbReference type="SAM" id="Phobius"/>
    </source>
</evidence>
<protein>
    <recommendedName>
        <fullName evidence="2">SGNH hydrolase-type esterase domain-containing protein</fullName>
    </recommendedName>
</protein>
<evidence type="ECO:0000313" key="3">
    <source>
        <dbReference type="EMBL" id="SVB38992.1"/>
    </source>
</evidence>
<sequence length="249" mass="28031">MGVFLWARYLMSFVLLPLVFPLGRKVRNTILRMPEAPGKREGIVGSGTPNMSIVCLGESPVAGVGLSNQTENITPIFAQKVHQYTQKTVEWHILGKKGIRMAELLPTFGDEFPEEADIFFIGMGVNDCKDGTSMSNWREQWLALHGHLRRLYPNALIICSSVPPLISFPALPFPVRVFLGYRSDLMNEILRVSVMPLDEKTMYLPLPSILAPKYFAYDGFHPNAIAHKEWGDGIFDAIVEREDIIIVEK</sequence>
<dbReference type="InterPro" id="IPR013830">
    <property type="entry name" value="SGNH_hydro"/>
</dbReference>
<dbReference type="Gene3D" id="3.40.50.1110">
    <property type="entry name" value="SGNH hydrolase"/>
    <property type="match status" value="1"/>
</dbReference>
<reference evidence="3" key="1">
    <citation type="submission" date="2018-05" db="EMBL/GenBank/DDBJ databases">
        <authorList>
            <person name="Lanie J.A."/>
            <person name="Ng W.-L."/>
            <person name="Kazmierczak K.M."/>
            <person name="Andrzejewski T.M."/>
            <person name="Davidsen T.M."/>
            <person name="Wayne K.J."/>
            <person name="Tettelin H."/>
            <person name="Glass J.I."/>
            <person name="Rusch D."/>
            <person name="Podicherti R."/>
            <person name="Tsui H.-C.T."/>
            <person name="Winkler M.E."/>
        </authorList>
    </citation>
    <scope>NUCLEOTIDE SEQUENCE</scope>
</reference>
<proteinExistence type="predicted"/>
<dbReference type="SUPFAM" id="SSF52266">
    <property type="entry name" value="SGNH hydrolase"/>
    <property type="match status" value="1"/>
</dbReference>